<name>A0ACC2MKX1_PERAE</name>
<accession>A0ACC2MKX1</accession>
<organism evidence="1 2">
    <name type="scientific">Persea americana</name>
    <name type="common">Avocado</name>
    <dbReference type="NCBI Taxonomy" id="3435"/>
    <lineage>
        <taxon>Eukaryota</taxon>
        <taxon>Viridiplantae</taxon>
        <taxon>Streptophyta</taxon>
        <taxon>Embryophyta</taxon>
        <taxon>Tracheophyta</taxon>
        <taxon>Spermatophyta</taxon>
        <taxon>Magnoliopsida</taxon>
        <taxon>Magnoliidae</taxon>
        <taxon>Laurales</taxon>
        <taxon>Lauraceae</taxon>
        <taxon>Persea</taxon>
    </lineage>
</organism>
<reference evidence="1 2" key="1">
    <citation type="journal article" date="2022" name="Hortic Res">
        <title>A haplotype resolved chromosomal level avocado genome allows analysis of novel avocado genes.</title>
        <authorList>
            <person name="Nath O."/>
            <person name="Fletcher S.J."/>
            <person name="Hayward A."/>
            <person name="Shaw L.M."/>
            <person name="Masouleh A.K."/>
            <person name="Furtado A."/>
            <person name="Henry R.J."/>
            <person name="Mitter N."/>
        </authorList>
    </citation>
    <scope>NUCLEOTIDE SEQUENCE [LARGE SCALE GENOMIC DNA]</scope>
    <source>
        <strain evidence="2">cv. Hass</strain>
    </source>
</reference>
<keyword evidence="2" id="KW-1185">Reference proteome</keyword>
<protein>
    <submittedName>
        <fullName evidence="1">Uncharacterized protein</fullName>
    </submittedName>
</protein>
<dbReference type="EMBL" id="CM056810">
    <property type="protein sequence ID" value="KAJ8646375.1"/>
    <property type="molecule type" value="Genomic_DNA"/>
</dbReference>
<evidence type="ECO:0000313" key="2">
    <source>
        <dbReference type="Proteomes" id="UP001234297"/>
    </source>
</evidence>
<evidence type="ECO:0000313" key="1">
    <source>
        <dbReference type="EMBL" id="KAJ8646375.1"/>
    </source>
</evidence>
<comment type="caution">
    <text evidence="1">The sequence shown here is derived from an EMBL/GenBank/DDBJ whole genome shotgun (WGS) entry which is preliminary data.</text>
</comment>
<gene>
    <name evidence="1" type="ORF">MRB53_008123</name>
</gene>
<dbReference type="Proteomes" id="UP001234297">
    <property type="component" value="Chromosome 2"/>
</dbReference>
<proteinExistence type="predicted"/>
<sequence length="83" mass="9432">MSINCFENHIVQGRPPRSLRLQPFQDLIFRSTAGKPAFFAGDFPDTSIAYLISLSPCRKTSILRRKVSRSCHFRSELSVFGNL</sequence>